<comment type="caution">
    <text evidence="3">The sequence shown here is derived from an EMBL/GenBank/DDBJ whole genome shotgun (WGS) entry which is preliminary data.</text>
</comment>
<dbReference type="STRING" id="1618490.US90_C0001G0057"/>
<keyword evidence="1" id="KW-0479">Metal-binding</keyword>
<evidence type="ECO:0000256" key="1">
    <source>
        <dbReference type="ARBA" id="ARBA00022723"/>
    </source>
</evidence>
<reference evidence="3 4" key="1">
    <citation type="journal article" date="2015" name="Nature">
        <title>rRNA introns, odd ribosomes, and small enigmatic genomes across a large radiation of phyla.</title>
        <authorList>
            <person name="Brown C.T."/>
            <person name="Hug L.A."/>
            <person name="Thomas B.C."/>
            <person name="Sharon I."/>
            <person name="Castelle C.J."/>
            <person name="Singh A."/>
            <person name="Wilkins M.J."/>
            <person name="Williams K.H."/>
            <person name="Banfield J.F."/>
        </authorList>
    </citation>
    <scope>NUCLEOTIDE SEQUENCE [LARGE SCALE GENOMIC DNA]</scope>
</reference>
<gene>
    <name evidence="3" type="ORF">US90_C0001G0057</name>
</gene>
<dbReference type="Gene3D" id="3.20.20.70">
    <property type="entry name" value="Aldolase class I"/>
    <property type="match status" value="1"/>
</dbReference>
<dbReference type="GO" id="GO:0016857">
    <property type="term" value="F:racemase and epimerase activity, acting on carbohydrates and derivatives"/>
    <property type="evidence" value="ECO:0007669"/>
    <property type="project" value="InterPro"/>
</dbReference>
<dbReference type="SUPFAM" id="SSF51366">
    <property type="entry name" value="Ribulose-phoshate binding barrel"/>
    <property type="match status" value="1"/>
</dbReference>
<accession>A0A0G0JYY8</accession>
<dbReference type="AlphaFoldDB" id="A0A0G0JYY8"/>
<keyword evidence="2" id="KW-0413">Isomerase</keyword>
<dbReference type="Pfam" id="PF00834">
    <property type="entry name" value="Ribul_P_3_epim"/>
    <property type="match status" value="1"/>
</dbReference>
<name>A0A0G0JYY8_9BACT</name>
<dbReference type="Proteomes" id="UP000034406">
    <property type="component" value="Unassembled WGS sequence"/>
</dbReference>
<dbReference type="InterPro" id="IPR011060">
    <property type="entry name" value="RibuloseP-bd_barrel"/>
</dbReference>
<dbReference type="InterPro" id="IPR000056">
    <property type="entry name" value="Ribul_P_3_epim-like"/>
</dbReference>
<dbReference type="GO" id="GO:0046872">
    <property type="term" value="F:metal ion binding"/>
    <property type="evidence" value="ECO:0007669"/>
    <property type="project" value="UniProtKB-KW"/>
</dbReference>
<evidence type="ECO:0000313" key="4">
    <source>
        <dbReference type="Proteomes" id="UP000034406"/>
    </source>
</evidence>
<dbReference type="InterPro" id="IPR013785">
    <property type="entry name" value="Aldolase_TIM"/>
</dbReference>
<evidence type="ECO:0000256" key="2">
    <source>
        <dbReference type="ARBA" id="ARBA00023235"/>
    </source>
</evidence>
<evidence type="ECO:0000313" key="3">
    <source>
        <dbReference type="EMBL" id="KKQ71727.1"/>
    </source>
</evidence>
<dbReference type="GO" id="GO:0005975">
    <property type="term" value="P:carbohydrate metabolic process"/>
    <property type="evidence" value="ECO:0007669"/>
    <property type="project" value="InterPro"/>
</dbReference>
<proteinExistence type="predicted"/>
<organism evidence="3 4">
    <name type="scientific">Candidatus Shapirobacteria bacterium GW2011_GWE2_38_30</name>
    <dbReference type="NCBI Taxonomy" id="1618490"/>
    <lineage>
        <taxon>Bacteria</taxon>
        <taxon>Candidatus Shapironibacteriota</taxon>
    </lineage>
</organism>
<protein>
    <submittedName>
        <fullName evidence="3">Ribulose-phosphate 3-epimerase</fullName>
    </submittedName>
</protein>
<dbReference type="PANTHER" id="PTHR11749">
    <property type="entry name" value="RIBULOSE-5-PHOSPHATE-3-EPIMERASE"/>
    <property type="match status" value="1"/>
</dbReference>
<sequence>MEKNFEKADIKLGRTFILGPWVQIDVADNVFCEGRTFELELLTKSEWDLNSKLFDLHLLVKEPINWIEKGIFVSANRIIGQVEMMSSKEDFVVKIKESGIEAGLGFDIETEIEEIPEETDVVLLMGRKAGFGGEEMDERIWKKIKKLKEIQKNDKYLFRIGVDGGVNKKNIGKLKEAGVDIFYCTSAIFDGEIESNYKELKNEIEK</sequence>
<dbReference type="EMBL" id="LBUT01000001">
    <property type="protein sequence ID" value="KKQ71727.1"/>
    <property type="molecule type" value="Genomic_DNA"/>
</dbReference>